<evidence type="ECO:0000313" key="2">
    <source>
        <dbReference type="EMBL" id="MCC2135626.1"/>
    </source>
</evidence>
<evidence type="ECO:0008006" key="4">
    <source>
        <dbReference type="Google" id="ProtNLM"/>
    </source>
</evidence>
<keyword evidence="1" id="KW-1133">Transmembrane helix</keyword>
<dbReference type="EMBL" id="JAJEQC010000001">
    <property type="protein sequence ID" value="MCC2135626.1"/>
    <property type="molecule type" value="Genomic_DNA"/>
</dbReference>
<evidence type="ECO:0000313" key="3">
    <source>
        <dbReference type="Proteomes" id="UP001199424"/>
    </source>
</evidence>
<dbReference type="RefSeq" id="WP_308448258.1">
    <property type="nucleotide sequence ID" value="NZ_JAJEQC010000001.1"/>
</dbReference>
<feature type="transmembrane region" description="Helical" evidence="1">
    <location>
        <begin position="7"/>
        <end position="25"/>
    </location>
</feature>
<comment type="caution">
    <text evidence="2">The sequence shown here is derived from an EMBL/GenBank/DDBJ whole genome shotgun (WGS) entry which is preliminary data.</text>
</comment>
<feature type="transmembrane region" description="Helical" evidence="1">
    <location>
        <begin position="31"/>
        <end position="50"/>
    </location>
</feature>
<keyword evidence="3" id="KW-1185">Reference proteome</keyword>
<proteinExistence type="predicted"/>
<evidence type="ECO:0000256" key="1">
    <source>
        <dbReference type="SAM" id="Phobius"/>
    </source>
</evidence>
<keyword evidence="1" id="KW-0472">Membrane</keyword>
<keyword evidence="1" id="KW-0812">Transmembrane</keyword>
<dbReference type="Proteomes" id="UP001199424">
    <property type="component" value="Unassembled WGS sequence"/>
</dbReference>
<organism evidence="2 3">
    <name type="scientific">Hominenteromicrobium mulieris</name>
    <dbReference type="NCBI Taxonomy" id="2885357"/>
    <lineage>
        <taxon>Bacteria</taxon>
        <taxon>Bacillati</taxon>
        <taxon>Bacillota</taxon>
        <taxon>Clostridia</taxon>
        <taxon>Eubacteriales</taxon>
        <taxon>Oscillospiraceae</taxon>
        <taxon>Hominenteromicrobium</taxon>
    </lineage>
</organism>
<accession>A0AAE3AI24</accession>
<reference evidence="2" key="1">
    <citation type="submission" date="2021-10" db="EMBL/GenBank/DDBJ databases">
        <title>Anaerobic single-cell dispensing facilitates the cultivation of human gut bacteria.</title>
        <authorList>
            <person name="Afrizal A."/>
        </authorList>
    </citation>
    <scope>NUCLEOTIDE SEQUENCE</scope>
    <source>
        <strain evidence="2">CLA-AA-H250</strain>
    </source>
</reference>
<protein>
    <recommendedName>
        <fullName evidence="4">Stage III sporulation protein AF</fullName>
    </recommendedName>
</protein>
<gene>
    <name evidence="2" type="ORF">LKD31_01150</name>
</gene>
<name>A0AAE3AI24_9FIRM</name>
<dbReference type="AlphaFoldDB" id="A0AAE3AI24"/>
<sequence length="152" mass="16617">MRELYALVFSVCMVLIGTEMIVRLFPEKSGSLIHALAALMLLVVLVNGILKLQSGVSLDFDLTETGEAESTITQSYAEKGTAILKERLSALLKSAGMDVPAANIDIWYTQDDDGAVTVERVRVRVRFATDIDRADALLRSVLTEAIPVDVYV</sequence>